<dbReference type="EMBL" id="BLPG01000001">
    <property type="protein sequence ID" value="GFJ91709.1"/>
    <property type="molecule type" value="Genomic_DNA"/>
</dbReference>
<reference evidence="2 3" key="2">
    <citation type="submission" date="2020-03" db="EMBL/GenBank/DDBJ databases">
        <authorList>
            <person name="Ichikawa N."/>
            <person name="Kimura A."/>
            <person name="Kitahashi Y."/>
            <person name="Uohara A."/>
        </authorList>
    </citation>
    <scope>NUCLEOTIDE SEQUENCE [LARGE SCALE GENOMIC DNA]</scope>
    <source>
        <strain evidence="2 3">NBRC 108638</strain>
    </source>
</reference>
<dbReference type="Gene3D" id="1.10.260.40">
    <property type="entry name" value="lambda repressor-like DNA-binding domains"/>
    <property type="match status" value="1"/>
</dbReference>
<dbReference type="SMART" id="SM00530">
    <property type="entry name" value="HTH_XRE"/>
    <property type="match status" value="1"/>
</dbReference>
<evidence type="ECO:0000259" key="1">
    <source>
        <dbReference type="PROSITE" id="PS50943"/>
    </source>
</evidence>
<dbReference type="AlphaFoldDB" id="A0A6V8LAY8"/>
<dbReference type="Pfam" id="PF01381">
    <property type="entry name" value="HTH_3"/>
    <property type="match status" value="1"/>
</dbReference>
<reference evidence="2 3" key="1">
    <citation type="submission" date="2020-03" db="EMBL/GenBank/DDBJ databases">
        <title>Whole genome shotgun sequence of Phytohabitans rumicis NBRC 108638.</title>
        <authorList>
            <person name="Komaki H."/>
            <person name="Tamura T."/>
        </authorList>
    </citation>
    <scope>NUCLEOTIDE SEQUENCE [LARGE SCALE GENOMIC DNA]</scope>
    <source>
        <strain evidence="2 3">NBRC 108638</strain>
    </source>
</reference>
<dbReference type="GO" id="GO:0003677">
    <property type="term" value="F:DNA binding"/>
    <property type="evidence" value="ECO:0007669"/>
    <property type="project" value="InterPro"/>
</dbReference>
<evidence type="ECO:0000313" key="3">
    <source>
        <dbReference type="Proteomes" id="UP000482960"/>
    </source>
</evidence>
<dbReference type="InterPro" id="IPR010982">
    <property type="entry name" value="Lambda_DNA-bd_dom_sf"/>
</dbReference>
<proteinExistence type="predicted"/>
<dbReference type="SUPFAM" id="SSF47413">
    <property type="entry name" value="lambda repressor-like DNA-binding domains"/>
    <property type="match status" value="1"/>
</dbReference>
<protein>
    <recommendedName>
        <fullName evidence="1">HTH cro/C1-type domain-containing protein</fullName>
    </recommendedName>
</protein>
<dbReference type="RefSeq" id="WP_173078734.1">
    <property type="nucleotide sequence ID" value="NZ_BAABJB010000004.1"/>
</dbReference>
<feature type="domain" description="HTH cro/C1-type" evidence="1">
    <location>
        <begin position="20"/>
        <end position="73"/>
    </location>
</feature>
<dbReference type="Proteomes" id="UP000482960">
    <property type="component" value="Unassembled WGS sequence"/>
</dbReference>
<keyword evidence="3" id="KW-1185">Reference proteome</keyword>
<accession>A0A6V8LAY8</accession>
<name>A0A6V8LAY8_9ACTN</name>
<comment type="caution">
    <text evidence="2">The sequence shown here is derived from an EMBL/GenBank/DDBJ whole genome shotgun (WGS) entry which is preliminary data.</text>
</comment>
<dbReference type="PROSITE" id="PS50943">
    <property type="entry name" value="HTH_CROC1"/>
    <property type="match status" value="1"/>
</dbReference>
<dbReference type="InterPro" id="IPR001387">
    <property type="entry name" value="Cro/C1-type_HTH"/>
</dbReference>
<dbReference type="CDD" id="cd00093">
    <property type="entry name" value="HTH_XRE"/>
    <property type="match status" value="1"/>
</dbReference>
<organism evidence="2 3">
    <name type="scientific">Phytohabitans rumicis</name>
    <dbReference type="NCBI Taxonomy" id="1076125"/>
    <lineage>
        <taxon>Bacteria</taxon>
        <taxon>Bacillati</taxon>
        <taxon>Actinomycetota</taxon>
        <taxon>Actinomycetes</taxon>
        <taxon>Micromonosporales</taxon>
        <taxon>Micromonosporaceae</taxon>
    </lineage>
</organism>
<evidence type="ECO:0000313" key="2">
    <source>
        <dbReference type="EMBL" id="GFJ91709.1"/>
    </source>
</evidence>
<sequence>MDLLDEVRAQLRLPSPEVARSIRQDAGVTQTRLGAELGVHRVTVARWEAGKRRPTGQQRVAYATLLDQLRNAVAAA</sequence>
<gene>
    <name evidence="2" type="ORF">Prum_053510</name>
</gene>